<dbReference type="InterPro" id="IPR013763">
    <property type="entry name" value="Cyclin-like_dom"/>
</dbReference>
<dbReference type="SUPFAM" id="SSF57783">
    <property type="entry name" value="Zinc beta-ribbon"/>
    <property type="match status" value="1"/>
</dbReference>
<evidence type="ECO:0000313" key="4">
    <source>
        <dbReference type="EMBL" id="KKN04666.1"/>
    </source>
</evidence>
<evidence type="ECO:0000256" key="1">
    <source>
        <dbReference type="ARBA" id="ARBA00023015"/>
    </source>
</evidence>
<dbReference type="GO" id="GO:0097550">
    <property type="term" value="C:transcription preinitiation complex"/>
    <property type="evidence" value="ECO:0007669"/>
    <property type="project" value="TreeGrafter"/>
</dbReference>
<proteinExistence type="predicted"/>
<dbReference type="SUPFAM" id="SSF47954">
    <property type="entry name" value="Cyclin-like"/>
    <property type="match status" value="2"/>
</dbReference>
<dbReference type="InterPro" id="IPR036915">
    <property type="entry name" value="Cyclin-like_sf"/>
</dbReference>
<feature type="domain" description="Cyclin-like" evidence="3">
    <location>
        <begin position="112"/>
        <end position="193"/>
    </location>
</feature>
<dbReference type="Pfam" id="PF00382">
    <property type="entry name" value="TFIIB"/>
    <property type="match status" value="2"/>
</dbReference>
<reference evidence="4" key="1">
    <citation type="journal article" date="2015" name="Nature">
        <title>Complex archaea that bridge the gap between prokaryotes and eukaryotes.</title>
        <authorList>
            <person name="Spang A."/>
            <person name="Saw J.H."/>
            <person name="Jorgensen S.L."/>
            <person name="Zaremba-Niedzwiedzka K."/>
            <person name="Martijn J."/>
            <person name="Lind A.E."/>
            <person name="van Eijk R."/>
            <person name="Schleper C."/>
            <person name="Guy L."/>
            <person name="Ettema T.J."/>
        </authorList>
    </citation>
    <scope>NUCLEOTIDE SEQUENCE</scope>
</reference>
<dbReference type="EMBL" id="LAZR01004891">
    <property type="protein sequence ID" value="KKN04666.1"/>
    <property type="molecule type" value="Genomic_DNA"/>
</dbReference>
<dbReference type="PANTHER" id="PTHR11618:SF13">
    <property type="entry name" value="TRANSCRIPTION INITIATION FACTOR IIB"/>
    <property type="match status" value="1"/>
</dbReference>
<dbReference type="SMART" id="SM00385">
    <property type="entry name" value="CYCLIN"/>
    <property type="match status" value="2"/>
</dbReference>
<dbReference type="PRINTS" id="PR00685">
    <property type="entry name" value="TIFACTORIIB"/>
</dbReference>
<sequence length="315" mass="35983">MVLELESPAILCPECSGYLIEVHKVGEIVCHQCGLVIYEREIDMIHCGVRAFSNQDKKRKWHNGSPISSLVADISLSTIIEKSKIFNEDLKRAARWDMQIGWERRNLLIAIMELKRIACHLRIPDYIQKAVVKIYKKATKSGLLRGRSIKGILTACLYYIIKEVNLPITLKELTDESSVSSKVLNKSFKVLINELKLRPNILNPVLLIPKYINRLKLGPEIERQSIGIIENYIKFKSFSGKDPKGLCAGTIYFISKLKNKGLTQKEVSAVTGVTQVTLRSRYKDLVRFFNFVPQQIRFSLKPEDVYTKVETSQNV</sequence>
<dbReference type="AlphaFoldDB" id="A0A0F9PUA8"/>
<dbReference type="InterPro" id="IPR000812">
    <property type="entry name" value="TFIIB"/>
</dbReference>
<feature type="domain" description="Cyclin-like" evidence="3">
    <location>
        <begin position="206"/>
        <end position="287"/>
    </location>
</feature>
<accession>A0A0F9PUA8</accession>
<dbReference type="GO" id="GO:0017025">
    <property type="term" value="F:TBP-class protein binding"/>
    <property type="evidence" value="ECO:0007669"/>
    <property type="project" value="InterPro"/>
</dbReference>
<evidence type="ECO:0000259" key="3">
    <source>
        <dbReference type="SMART" id="SM00385"/>
    </source>
</evidence>
<dbReference type="Gene3D" id="1.10.472.10">
    <property type="entry name" value="Cyclin-like"/>
    <property type="match status" value="1"/>
</dbReference>
<dbReference type="GO" id="GO:0070897">
    <property type="term" value="P:transcription preinitiation complex assembly"/>
    <property type="evidence" value="ECO:0007669"/>
    <property type="project" value="InterPro"/>
</dbReference>
<organism evidence="4">
    <name type="scientific">marine sediment metagenome</name>
    <dbReference type="NCBI Taxonomy" id="412755"/>
    <lineage>
        <taxon>unclassified sequences</taxon>
        <taxon>metagenomes</taxon>
        <taxon>ecological metagenomes</taxon>
    </lineage>
</organism>
<keyword evidence="2" id="KW-0804">Transcription</keyword>
<comment type="caution">
    <text evidence="4">The sequence shown here is derived from an EMBL/GenBank/DDBJ whole genome shotgun (WGS) entry which is preliminary data.</text>
</comment>
<dbReference type="InterPro" id="IPR013150">
    <property type="entry name" value="TFIIB_cyclin"/>
</dbReference>
<gene>
    <name evidence="4" type="ORF">LCGC14_1095170</name>
</gene>
<dbReference type="PANTHER" id="PTHR11618">
    <property type="entry name" value="TRANSCRIPTION INITIATION FACTOR IIB-RELATED"/>
    <property type="match status" value="1"/>
</dbReference>
<keyword evidence="1" id="KW-0805">Transcription regulation</keyword>
<name>A0A0F9PUA8_9ZZZZ</name>
<dbReference type="Gene3D" id="1.10.472.170">
    <property type="match status" value="1"/>
</dbReference>
<protein>
    <recommendedName>
        <fullName evidence="3">Cyclin-like domain-containing protein</fullName>
    </recommendedName>
</protein>
<evidence type="ECO:0000256" key="2">
    <source>
        <dbReference type="ARBA" id="ARBA00023163"/>
    </source>
</evidence>